<evidence type="ECO:0000313" key="2">
    <source>
        <dbReference type="EMBL" id="SEH82766.1"/>
    </source>
</evidence>
<name>A0A1H6L9E5_9GAMM</name>
<protein>
    <submittedName>
        <fullName evidence="2">Uncharacterized protein</fullName>
    </submittedName>
</protein>
<dbReference type="EMBL" id="CDSC02000243">
    <property type="protein sequence ID" value="SEH82766.1"/>
    <property type="molecule type" value="Genomic_DNA"/>
</dbReference>
<organism evidence="2 3">
    <name type="scientific">Bathymodiolus azoricus thioautotrophic gill symbiont</name>
    <dbReference type="NCBI Taxonomy" id="235205"/>
    <lineage>
        <taxon>Bacteria</taxon>
        <taxon>Pseudomonadati</taxon>
        <taxon>Pseudomonadota</taxon>
        <taxon>Gammaproteobacteria</taxon>
        <taxon>sulfur-oxidizing symbionts</taxon>
    </lineage>
</organism>
<evidence type="ECO:0000256" key="1">
    <source>
        <dbReference type="SAM" id="MobiDB-lite"/>
    </source>
</evidence>
<accession>A0A1H6L9E5</accession>
<gene>
    <name evidence="2" type="ORF">BAZSYMA_ACONTIG144984_1</name>
</gene>
<dbReference type="Proteomes" id="UP000198988">
    <property type="component" value="Unassembled WGS sequence"/>
</dbReference>
<evidence type="ECO:0000313" key="3">
    <source>
        <dbReference type="Proteomes" id="UP000198988"/>
    </source>
</evidence>
<proteinExistence type="predicted"/>
<feature type="region of interest" description="Disordered" evidence="1">
    <location>
        <begin position="1"/>
        <end position="24"/>
    </location>
</feature>
<reference evidence="3" key="1">
    <citation type="submission" date="2016-06" db="EMBL/GenBank/DDBJ databases">
        <authorList>
            <person name="Petersen J."/>
            <person name="Sayavedra L."/>
        </authorList>
    </citation>
    <scope>NUCLEOTIDE SEQUENCE [LARGE SCALE GENOMIC DNA]</scope>
    <source>
        <strain evidence="3">BazSymA</strain>
    </source>
</reference>
<dbReference type="AlphaFoldDB" id="A0A1H6L9E5"/>
<sequence>MKKTAKGQKVIEPSKRNSDTIVLGKTKNPNYANVAKENNYRNFDIPKKIWDRMTDSQKWGANKKFLDRAIAKNNKIKLSHNPRNPNINTGYFKKEIDYLKSKGFKISTDGKLMIPPSK</sequence>